<dbReference type="Proteomes" id="UP001589836">
    <property type="component" value="Unassembled WGS sequence"/>
</dbReference>
<protein>
    <submittedName>
        <fullName evidence="1">SAM-dependent methyltransferase</fullName>
        <ecNumber evidence="1">2.1.1.-</ecNumber>
    </submittedName>
</protein>
<dbReference type="GO" id="GO:0032259">
    <property type="term" value="P:methylation"/>
    <property type="evidence" value="ECO:0007669"/>
    <property type="project" value="UniProtKB-KW"/>
</dbReference>
<organism evidence="1 2">
    <name type="scientific">Pontibacillus salicampi</name>
    <dbReference type="NCBI Taxonomy" id="1449801"/>
    <lineage>
        <taxon>Bacteria</taxon>
        <taxon>Bacillati</taxon>
        <taxon>Bacillota</taxon>
        <taxon>Bacilli</taxon>
        <taxon>Bacillales</taxon>
        <taxon>Bacillaceae</taxon>
        <taxon>Pontibacillus</taxon>
    </lineage>
</organism>
<dbReference type="Gene3D" id="3.40.50.150">
    <property type="entry name" value="Vaccinia Virus protein VP39"/>
    <property type="match status" value="1"/>
</dbReference>
<dbReference type="Pfam" id="PF02353">
    <property type="entry name" value="CMAS"/>
    <property type="match status" value="1"/>
</dbReference>
<name>A0ABV6LRA2_9BACI</name>
<keyword evidence="1" id="KW-0489">Methyltransferase</keyword>
<dbReference type="InterPro" id="IPR029063">
    <property type="entry name" value="SAM-dependent_MTases_sf"/>
</dbReference>
<keyword evidence="1" id="KW-0808">Transferase</keyword>
<dbReference type="EMBL" id="JBHLTP010000011">
    <property type="protein sequence ID" value="MFC0524804.1"/>
    <property type="molecule type" value="Genomic_DNA"/>
</dbReference>
<dbReference type="RefSeq" id="WP_377349187.1">
    <property type="nucleotide sequence ID" value="NZ_JBHLTP010000011.1"/>
</dbReference>
<reference evidence="1 2" key="1">
    <citation type="submission" date="2024-09" db="EMBL/GenBank/DDBJ databases">
        <authorList>
            <person name="Sun Q."/>
            <person name="Mori K."/>
        </authorList>
    </citation>
    <scope>NUCLEOTIDE SEQUENCE [LARGE SCALE GENOMIC DNA]</scope>
    <source>
        <strain evidence="1 2">NCAIM B.02529</strain>
    </source>
</reference>
<dbReference type="SUPFAM" id="SSF53335">
    <property type="entry name" value="S-adenosyl-L-methionine-dependent methyltransferases"/>
    <property type="match status" value="1"/>
</dbReference>
<gene>
    <name evidence="1" type="ORF">ACFFGV_14595</name>
</gene>
<evidence type="ECO:0000313" key="2">
    <source>
        <dbReference type="Proteomes" id="UP001589836"/>
    </source>
</evidence>
<sequence length="248" mass="28175">MDQTKFSTIAHKQHQFYNPIRADKVDQIIDLLNLNEASRVLDVGAGKGEILFRLIHKYGASCTAIERTAAFADQCRKEAENKGMLSRLTIYENDAKEILPTLSPSYNAAVCIGASHAIGTYKDTLNTLSGLVIKGGYVLVGEGFWAKKPNPAYLSFLGAEEQELLSHSENVLFGDDYGLTPIWSVVSSQDEWDAYEWLYSKSIEDYCYYHPEDTDCPEMLAKIKEWRKHYLQYGRETLGFALYLFRKQ</sequence>
<dbReference type="GO" id="GO:0008168">
    <property type="term" value="F:methyltransferase activity"/>
    <property type="evidence" value="ECO:0007669"/>
    <property type="project" value="UniProtKB-KW"/>
</dbReference>
<accession>A0ABV6LRA2</accession>
<dbReference type="CDD" id="cd02440">
    <property type="entry name" value="AdoMet_MTases"/>
    <property type="match status" value="1"/>
</dbReference>
<keyword evidence="2" id="KW-1185">Reference proteome</keyword>
<evidence type="ECO:0000313" key="1">
    <source>
        <dbReference type="EMBL" id="MFC0524804.1"/>
    </source>
</evidence>
<dbReference type="EC" id="2.1.1.-" evidence="1"/>
<comment type="caution">
    <text evidence="1">The sequence shown here is derived from an EMBL/GenBank/DDBJ whole genome shotgun (WGS) entry which is preliminary data.</text>
</comment>
<proteinExistence type="predicted"/>